<dbReference type="EMBL" id="DRMH01000128">
    <property type="protein sequence ID" value="HFC98618.1"/>
    <property type="molecule type" value="Genomic_DNA"/>
</dbReference>
<dbReference type="AlphaFoldDB" id="A0A7C3GFQ4"/>
<comment type="caution">
    <text evidence="1">The sequence shown here is derived from an EMBL/GenBank/DDBJ whole genome shotgun (WGS) entry which is preliminary data.</text>
</comment>
<protein>
    <recommendedName>
        <fullName evidence="2">GspL periplasmic domain-containing protein</fullName>
    </recommendedName>
</protein>
<reference evidence="1" key="1">
    <citation type="journal article" date="2020" name="mSystems">
        <title>Genome- and Community-Level Interaction Insights into Carbon Utilization and Element Cycling Functions of Hydrothermarchaeota in Hydrothermal Sediment.</title>
        <authorList>
            <person name="Zhou Z."/>
            <person name="Liu Y."/>
            <person name="Xu W."/>
            <person name="Pan J."/>
            <person name="Luo Z.H."/>
            <person name="Li M."/>
        </authorList>
    </citation>
    <scope>NUCLEOTIDE SEQUENCE [LARGE SCALE GENOMIC DNA]</scope>
    <source>
        <strain evidence="1">HyVt-483</strain>
    </source>
</reference>
<evidence type="ECO:0000313" key="1">
    <source>
        <dbReference type="EMBL" id="HFC98618.1"/>
    </source>
</evidence>
<proteinExistence type="predicted"/>
<dbReference type="Proteomes" id="UP000886043">
    <property type="component" value="Unassembled WGS sequence"/>
</dbReference>
<sequence length="366" mass="40919">MIIQTGIDQGASGTKRVTLLVFPLLSYYRILASSPRGRKIYLIPSHRVLLRNLPQEITRPEEAENYLQEEILSFLKERDILWKLWWEEGRARVLVAEPEGRLEKGAFWDAEPVALVRAFLTTGLRNGTLVDFGRRKVTLVRVREGKLAGFRCFLNGYRGLEGEDSSGPLVVSGGGSLSPEVEGFLAGKEIKRVPAVPPEKVSAFGAALWGVLGRNLPTFHSYFLEIEPEKVRRISGTLLVGLVLSSLLWGGLKFWVPMIHRELKARERALFRKYYPGTPVVAPLKQLKAMIEEAKRPDFQSLLKQALEGLPKEARIMVLTFEEGKLRIKAEIPEKKAGDLPGRLSEVKKIPGGTEIVTLEFGGEGL</sequence>
<gene>
    <name evidence="1" type="ORF">ENJ40_09240</name>
</gene>
<name>A0A7C3GFQ4_9BACT</name>
<organism evidence="1">
    <name type="scientific">Thermosulfurimonas dismutans</name>
    <dbReference type="NCBI Taxonomy" id="999894"/>
    <lineage>
        <taxon>Bacteria</taxon>
        <taxon>Pseudomonadati</taxon>
        <taxon>Thermodesulfobacteriota</taxon>
        <taxon>Thermodesulfobacteria</taxon>
        <taxon>Thermodesulfobacteriales</taxon>
        <taxon>Thermodesulfobacteriaceae</taxon>
        <taxon>Thermosulfurimonas</taxon>
    </lineage>
</organism>
<evidence type="ECO:0008006" key="2">
    <source>
        <dbReference type="Google" id="ProtNLM"/>
    </source>
</evidence>
<accession>A0A7C3GFQ4</accession>